<dbReference type="InterPro" id="IPR003661">
    <property type="entry name" value="HisK_dim/P_dom"/>
</dbReference>
<dbReference type="InterPro" id="IPR036097">
    <property type="entry name" value="HisK_dim/P_sf"/>
</dbReference>
<gene>
    <name evidence="16" type="ORF">MARGE09_P3390</name>
</gene>
<keyword evidence="13 14" id="KW-0472">Membrane</keyword>
<dbReference type="GO" id="GO:0005886">
    <property type="term" value="C:plasma membrane"/>
    <property type="evidence" value="ECO:0007669"/>
    <property type="project" value="UniProtKB-SubCell"/>
</dbReference>
<evidence type="ECO:0000256" key="2">
    <source>
        <dbReference type="ARBA" id="ARBA00004651"/>
    </source>
</evidence>
<evidence type="ECO:0000256" key="8">
    <source>
        <dbReference type="ARBA" id="ARBA00022741"/>
    </source>
</evidence>
<dbReference type="Pfam" id="PF00512">
    <property type="entry name" value="HisKA"/>
    <property type="match status" value="1"/>
</dbReference>
<keyword evidence="8" id="KW-0547">Nucleotide-binding</keyword>
<keyword evidence="11 14" id="KW-1133">Transmembrane helix</keyword>
<feature type="transmembrane region" description="Helical" evidence="14">
    <location>
        <begin position="12"/>
        <end position="37"/>
    </location>
</feature>
<keyword evidence="17" id="KW-1185">Reference proteome</keyword>
<keyword evidence="12" id="KW-0902">Two-component regulatory system</keyword>
<evidence type="ECO:0000256" key="7">
    <source>
        <dbReference type="ARBA" id="ARBA00022692"/>
    </source>
</evidence>
<evidence type="ECO:0000256" key="9">
    <source>
        <dbReference type="ARBA" id="ARBA00022777"/>
    </source>
</evidence>
<dbReference type="EMBL" id="AP023086">
    <property type="protein sequence ID" value="BCD99189.1"/>
    <property type="molecule type" value="Genomic_DNA"/>
</dbReference>
<name>A0AAN1WKD6_9GAMM</name>
<comment type="catalytic activity">
    <reaction evidence="1">
        <text>ATP + protein L-histidine = ADP + protein N-phospho-L-histidine.</text>
        <dbReference type="EC" id="2.7.13.3"/>
    </reaction>
</comment>
<feature type="domain" description="Signal transduction histidine kinase dimerisation/phosphoacceptor" evidence="15">
    <location>
        <begin position="228"/>
        <end position="290"/>
    </location>
</feature>
<dbReference type="EC" id="2.7.13.3" evidence="3"/>
<keyword evidence="5" id="KW-0597">Phosphoprotein</keyword>
<dbReference type="InterPro" id="IPR050398">
    <property type="entry name" value="HssS/ArlS-like"/>
</dbReference>
<evidence type="ECO:0000256" key="10">
    <source>
        <dbReference type="ARBA" id="ARBA00022840"/>
    </source>
</evidence>
<evidence type="ECO:0000313" key="17">
    <source>
        <dbReference type="Proteomes" id="UP001320119"/>
    </source>
</evidence>
<evidence type="ECO:0000256" key="4">
    <source>
        <dbReference type="ARBA" id="ARBA00022475"/>
    </source>
</evidence>
<keyword evidence="10" id="KW-0067">ATP-binding</keyword>
<dbReference type="KEGG" id="marq:MARGE09_P3390"/>
<keyword evidence="7 14" id="KW-0812">Transmembrane</keyword>
<evidence type="ECO:0000256" key="13">
    <source>
        <dbReference type="ARBA" id="ARBA00023136"/>
    </source>
</evidence>
<dbReference type="AlphaFoldDB" id="A0AAN1WKD6"/>
<dbReference type="SMART" id="SM00388">
    <property type="entry name" value="HisKA"/>
    <property type="match status" value="1"/>
</dbReference>
<accession>A0AAN1WKD6</accession>
<dbReference type="CDD" id="cd00082">
    <property type="entry name" value="HisKA"/>
    <property type="match status" value="1"/>
</dbReference>
<proteinExistence type="predicted"/>
<evidence type="ECO:0000256" key="11">
    <source>
        <dbReference type="ARBA" id="ARBA00022989"/>
    </source>
</evidence>
<protein>
    <recommendedName>
        <fullName evidence="3">histidine kinase</fullName>
        <ecNumber evidence="3">2.7.13.3</ecNumber>
    </recommendedName>
</protein>
<evidence type="ECO:0000256" key="14">
    <source>
        <dbReference type="SAM" id="Phobius"/>
    </source>
</evidence>
<evidence type="ECO:0000256" key="6">
    <source>
        <dbReference type="ARBA" id="ARBA00022679"/>
    </source>
</evidence>
<evidence type="ECO:0000256" key="1">
    <source>
        <dbReference type="ARBA" id="ARBA00000085"/>
    </source>
</evidence>
<keyword evidence="4" id="KW-1003">Cell membrane</keyword>
<dbReference type="SUPFAM" id="SSF47384">
    <property type="entry name" value="Homodimeric domain of signal transducing histidine kinase"/>
    <property type="match status" value="1"/>
</dbReference>
<evidence type="ECO:0000256" key="12">
    <source>
        <dbReference type="ARBA" id="ARBA00023012"/>
    </source>
</evidence>
<dbReference type="GO" id="GO:0005524">
    <property type="term" value="F:ATP binding"/>
    <property type="evidence" value="ECO:0007669"/>
    <property type="project" value="UniProtKB-KW"/>
</dbReference>
<dbReference type="Gene3D" id="1.10.287.130">
    <property type="match status" value="1"/>
</dbReference>
<keyword evidence="9" id="KW-0418">Kinase</keyword>
<reference evidence="16 17" key="1">
    <citation type="journal article" date="2022" name="IScience">
        <title>An ultrasensitive nanofiber-based assay for enzymatic hydrolysis and deep-sea microbial degradation of cellulose.</title>
        <authorList>
            <person name="Tsudome M."/>
            <person name="Tachioka M."/>
            <person name="Miyazaki M."/>
            <person name="Uchimura K."/>
            <person name="Tsuda M."/>
            <person name="Takaki Y."/>
            <person name="Deguchi S."/>
        </authorList>
    </citation>
    <scope>NUCLEOTIDE SEQUENCE [LARGE SCALE GENOMIC DNA]</scope>
    <source>
        <strain evidence="16 17">GE09</strain>
    </source>
</reference>
<organism evidence="16 17">
    <name type="scientific">Marinagarivorans cellulosilyticus</name>
    <dbReference type="NCBI Taxonomy" id="2721545"/>
    <lineage>
        <taxon>Bacteria</taxon>
        <taxon>Pseudomonadati</taxon>
        <taxon>Pseudomonadota</taxon>
        <taxon>Gammaproteobacteria</taxon>
        <taxon>Cellvibrionales</taxon>
        <taxon>Cellvibrionaceae</taxon>
        <taxon>Marinagarivorans</taxon>
    </lineage>
</organism>
<comment type="subcellular location">
    <subcellularLocation>
        <location evidence="2">Cell membrane</location>
        <topology evidence="2">Multi-pass membrane protein</topology>
    </subcellularLocation>
</comment>
<dbReference type="PANTHER" id="PTHR45528">
    <property type="entry name" value="SENSOR HISTIDINE KINASE CPXA"/>
    <property type="match status" value="1"/>
</dbReference>
<evidence type="ECO:0000313" key="16">
    <source>
        <dbReference type="EMBL" id="BCD99189.1"/>
    </source>
</evidence>
<sequence>MKFKQGIQQRISWFFGGFVLVLALSYSAASIVVAYIIEDEVLNRLVSLEIERMQRHYQKTGSIAPPSAAYFTVYDSINSAPSEIARVAKANAAGEVFSASGRHYHIRNLRIGPSLPSYANAILVADVTELLAVRNLPINIVVFLAGLIVLAITIALVGALVIAQRISSPIVALAEKVDGYEYTGLLKNGKSTGAKAKEDLVVPLDNEVDYLTLTIESTFKKLQAVIERESQFNRDVSHELRTPLTEIINTLALTEQQRLNAKAVSQLACSAYKMKNIVDVLLALARAESTKTDTFPLLPLIEECVLNQYAKIKENNFKIECDLSALTVVGN</sequence>
<dbReference type="GO" id="GO:0000155">
    <property type="term" value="F:phosphorelay sensor kinase activity"/>
    <property type="evidence" value="ECO:0007669"/>
    <property type="project" value="InterPro"/>
</dbReference>
<keyword evidence="6" id="KW-0808">Transferase</keyword>
<feature type="transmembrane region" description="Helical" evidence="14">
    <location>
        <begin position="140"/>
        <end position="163"/>
    </location>
</feature>
<evidence type="ECO:0000259" key="15">
    <source>
        <dbReference type="SMART" id="SM00388"/>
    </source>
</evidence>
<dbReference type="PANTHER" id="PTHR45528:SF1">
    <property type="entry name" value="SENSOR HISTIDINE KINASE CPXA"/>
    <property type="match status" value="1"/>
</dbReference>
<dbReference type="RefSeq" id="WP_236984203.1">
    <property type="nucleotide sequence ID" value="NZ_AP023086.1"/>
</dbReference>
<evidence type="ECO:0000256" key="3">
    <source>
        <dbReference type="ARBA" id="ARBA00012438"/>
    </source>
</evidence>
<dbReference type="Proteomes" id="UP001320119">
    <property type="component" value="Chromosome"/>
</dbReference>
<evidence type="ECO:0000256" key="5">
    <source>
        <dbReference type="ARBA" id="ARBA00022553"/>
    </source>
</evidence>